<sequence>MSPIISIFRASRLSAPVDCSSIGNLAGTPSINSNDEYPLTEETLERNPCRTSCAPNNDERFEMNLIGETEVVSVVNSE</sequence>
<dbReference type="AlphaFoldDB" id="A0A1R0H1B2"/>
<dbReference type="Proteomes" id="UP000187455">
    <property type="component" value="Unassembled WGS sequence"/>
</dbReference>
<comment type="caution">
    <text evidence="1">The sequence shown here is derived from an EMBL/GenBank/DDBJ whole genome shotgun (WGS) entry which is preliminary data.</text>
</comment>
<name>A0A1R0H1B2_9FUNG</name>
<accession>A0A1R0H1B2</accession>
<reference evidence="1 2" key="1">
    <citation type="journal article" date="2016" name="Mol. Biol. Evol.">
        <title>Genome-Wide Survey of Gut Fungi (Harpellales) Reveals the First Horizontally Transferred Ubiquitin Gene from a Mosquito Host.</title>
        <authorList>
            <person name="Wang Y."/>
            <person name="White M.M."/>
            <person name="Kvist S."/>
            <person name="Moncalvo J.M."/>
        </authorList>
    </citation>
    <scope>NUCLEOTIDE SEQUENCE [LARGE SCALE GENOMIC DNA]</scope>
    <source>
        <strain evidence="1 2">ALG-7-W6</strain>
    </source>
</reference>
<organism evidence="1 2">
    <name type="scientific">Smittium mucronatum</name>
    <dbReference type="NCBI Taxonomy" id="133383"/>
    <lineage>
        <taxon>Eukaryota</taxon>
        <taxon>Fungi</taxon>
        <taxon>Fungi incertae sedis</taxon>
        <taxon>Zoopagomycota</taxon>
        <taxon>Kickxellomycotina</taxon>
        <taxon>Harpellomycetes</taxon>
        <taxon>Harpellales</taxon>
        <taxon>Legeriomycetaceae</taxon>
        <taxon>Smittium</taxon>
    </lineage>
</organism>
<dbReference type="EMBL" id="LSSL01001175">
    <property type="protein sequence ID" value="OLY82926.1"/>
    <property type="molecule type" value="Genomic_DNA"/>
</dbReference>
<protein>
    <submittedName>
        <fullName evidence="1">Uncharacterized protein</fullName>
    </submittedName>
</protein>
<evidence type="ECO:0000313" key="1">
    <source>
        <dbReference type="EMBL" id="OLY82926.1"/>
    </source>
</evidence>
<evidence type="ECO:0000313" key="2">
    <source>
        <dbReference type="Proteomes" id="UP000187455"/>
    </source>
</evidence>
<proteinExistence type="predicted"/>
<keyword evidence="2" id="KW-1185">Reference proteome</keyword>
<gene>
    <name evidence="1" type="ORF">AYI68_g2948</name>
</gene>